<evidence type="ECO:0000313" key="2">
    <source>
        <dbReference type="EMBL" id="KZB62377.1"/>
    </source>
</evidence>
<protein>
    <recommendedName>
        <fullName evidence="4">MFS transporter permease</fullName>
    </recommendedName>
</protein>
<feature type="transmembrane region" description="Helical" evidence="1">
    <location>
        <begin position="176"/>
        <end position="194"/>
    </location>
</feature>
<feature type="transmembrane region" description="Helical" evidence="1">
    <location>
        <begin position="118"/>
        <end position="139"/>
    </location>
</feature>
<name>A0A154L2Y6_9PROT</name>
<dbReference type="InterPro" id="IPR045708">
    <property type="entry name" value="DUF6064"/>
</dbReference>
<evidence type="ECO:0000313" key="3">
    <source>
        <dbReference type="Proteomes" id="UP000076335"/>
    </source>
</evidence>
<dbReference type="OrthoDB" id="581693at2"/>
<feature type="transmembrane region" description="Helical" evidence="1">
    <location>
        <begin position="151"/>
        <end position="169"/>
    </location>
</feature>
<keyword evidence="1" id="KW-0472">Membrane</keyword>
<dbReference type="Pfam" id="PF19540">
    <property type="entry name" value="DUF6064"/>
    <property type="match status" value="1"/>
</dbReference>
<keyword evidence="1" id="KW-1133">Transmembrane helix</keyword>
<dbReference type="AlphaFoldDB" id="A0A154L2Y6"/>
<evidence type="ECO:0008006" key="4">
    <source>
        <dbReference type="Google" id="ProtNLM"/>
    </source>
</evidence>
<dbReference type="EMBL" id="LPVY01000021">
    <property type="protein sequence ID" value="KZB62377.1"/>
    <property type="molecule type" value="Genomic_DNA"/>
</dbReference>
<comment type="caution">
    <text evidence="2">The sequence shown here is derived from an EMBL/GenBank/DDBJ whole genome shotgun (WGS) entry which is preliminary data.</text>
</comment>
<feature type="transmembrane region" description="Helical" evidence="1">
    <location>
        <begin position="200"/>
        <end position="217"/>
    </location>
</feature>
<proteinExistence type="predicted"/>
<sequence length="235" mass="26523">MSEWWSYSLADFLLFSPRVYYRLFETLNTTWWLAVTAALVAGIITFGLSVRHGNRGNRVALVLLAMIWGWVTAGFLWYYYQPINWIIPYFIPAFITEALLMVMFAARRMPLRFGWRGDFSSIAGVVMTVIAIFVYPFVGLIEGRDLIQAELFGSAADPTVIGTLGFILLARGSWRWVLLPVPLVWCVLSSGTLWVMDQNIALLPLIAVWLTVLGGWMDQKSGVTRRSLLDTGGDD</sequence>
<feature type="transmembrane region" description="Helical" evidence="1">
    <location>
        <begin position="60"/>
        <end position="80"/>
    </location>
</feature>
<gene>
    <name evidence="2" type="ORF">AUP42_05385</name>
</gene>
<keyword evidence="1" id="KW-0812">Transmembrane</keyword>
<evidence type="ECO:0000256" key="1">
    <source>
        <dbReference type="SAM" id="Phobius"/>
    </source>
</evidence>
<feature type="transmembrane region" description="Helical" evidence="1">
    <location>
        <begin position="86"/>
        <end position="106"/>
    </location>
</feature>
<accession>A0A154L2Y6</accession>
<organism evidence="2 3">
    <name type="scientific">Thalassospira lucentensis</name>
    <dbReference type="NCBI Taxonomy" id="168935"/>
    <lineage>
        <taxon>Bacteria</taxon>
        <taxon>Pseudomonadati</taxon>
        <taxon>Pseudomonadota</taxon>
        <taxon>Alphaproteobacteria</taxon>
        <taxon>Rhodospirillales</taxon>
        <taxon>Thalassospiraceae</taxon>
        <taxon>Thalassospira</taxon>
    </lineage>
</organism>
<feature type="transmembrane region" description="Helical" evidence="1">
    <location>
        <begin position="30"/>
        <end position="48"/>
    </location>
</feature>
<dbReference type="Proteomes" id="UP000076335">
    <property type="component" value="Unassembled WGS sequence"/>
</dbReference>
<dbReference type="RefSeq" id="WP_062952944.1">
    <property type="nucleotide sequence ID" value="NZ_LPVY01000021.1"/>
</dbReference>
<reference evidence="2 3" key="1">
    <citation type="submission" date="2015-12" db="EMBL/GenBank/DDBJ databases">
        <title>Genome sequence of Thalassospira lucentensis MCCC 1A02072.</title>
        <authorList>
            <person name="Lu L."/>
            <person name="Lai Q."/>
            <person name="Shao Z."/>
            <person name="Qian P."/>
        </authorList>
    </citation>
    <scope>NUCLEOTIDE SEQUENCE [LARGE SCALE GENOMIC DNA]</scope>
    <source>
        <strain evidence="2 3">MCCC 1A02072</strain>
    </source>
</reference>